<dbReference type="EMBL" id="JAHMHS010000015">
    <property type="protein sequence ID" value="KAK1728721.1"/>
    <property type="molecule type" value="Genomic_DNA"/>
</dbReference>
<organism evidence="1 2">
    <name type="scientific">Glomerella acutata</name>
    <name type="common">Colletotrichum acutatum</name>
    <dbReference type="NCBI Taxonomy" id="27357"/>
    <lineage>
        <taxon>Eukaryota</taxon>
        <taxon>Fungi</taxon>
        <taxon>Dikarya</taxon>
        <taxon>Ascomycota</taxon>
        <taxon>Pezizomycotina</taxon>
        <taxon>Sordariomycetes</taxon>
        <taxon>Hypocreomycetidae</taxon>
        <taxon>Glomerellales</taxon>
        <taxon>Glomerellaceae</taxon>
        <taxon>Colletotrichum</taxon>
        <taxon>Colletotrichum acutatum species complex</taxon>
    </lineage>
</organism>
<name>A0AAD8URM7_GLOAC</name>
<sequence>MCRWAGLGGNMQLATRSCNRSPSRRGVVVILVQANVTLHRAGNTVGRIRSSTLDSRELLSIDTVTVR</sequence>
<evidence type="ECO:0000313" key="2">
    <source>
        <dbReference type="Proteomes" id="UP001244207"/>
    </source>
</evidence>
<dbReference type="AlphaFoldDB" id="A0AAD8URM7"/>
<gene>
    <name evidence="1" type="ORF">BDZ83DRAFT_98998</name>
</gene>
<comment type="caution">
    <text evidence="1">The sequence shown here is derived from an EMBL/GenBank/DDBJ whole genome shotgun (WGS) entry which is preliminary data.</text>
</comment>
<dbReference type="RefSeq" id="XP_060368776.1">
    <property type="nucleotide sequence ID" value="XM_060516045.1"/>
</dbReference>
<protein>
    <submittedName>
        <fullName evidence="1">Uncharacterized protein</fullName>
    </submittedName>
</protein>
<dbReference type="Proteomes" id="UP001244207">
    <property type="component" value="Unassembled WGS sequence"/>
</dbReference>
<accession>A0AAD8URM7</accession>
<proteinExistence type="predicted"/>
<keyword evidence="2" id="KW-1185">Reference proteome</keyword>
<reference evidence="1" key="1">
    <citation type="submission" date="2021-12" db="EMBL/GenBank/DDBJ databases">
        <title>Comparative genomics, transcriptomics and evolutionary studies reveal genomic signatures of adaptation to plant cell wall in hemibiotrophic fungi.</title>
        <authorList>
            <consortium name="DOE Joint Genome Institute"/>
            <person name="Baroncelli R."/>
            <person name="Diaz J.F."/>
            <person name="Benocci T."/>
            <person name="Peng M."/>
            <person name="Battaglia E."/>
            <person name="Haridas S."/>
            <person name="Andreopoulos W."/>
            <person name="Labutti K."/>
            <person name="Pangilinan J."/>
            <person name="Floch G.L."/>
            <person name="Makela M.R."/>
            <person name="Henrissat B."/>
            <person name="Grigoriev I.V."/>
            <person name="Crouch J.A."/>
            <person name="De Vries R.P."/>
            <person name="Sukno S.A."/>
            <person name="Thon M.R."/>
        </authorList>
    </citation>
    <scope>NUCLEOTIDE SEQUENCE</scope>
    <source>
        <strain evidence="1">CBS 112980</strain>
    </source>
</reference>
<dbReference type="GeneID" id="85399943"/>
<evidence type="ECO:0000313" key="1">
    <source>
        <dbReference type="EMBL" id="KAK1728721.1"/>
    </source>
</evidence>